<reference evidence="1 2" key="1">
    <citation type="journal article" date="2023" name="Sci. Data">
        <title>Genome assembly of the Korean intertidal mud-creeper Batillaria attramentaria.</title>
        <authorList>
            <person name="Patra A.K."/>
            <person name="Ho P.T."/>
            <person name="Jun S."/>
            <person name="Lee S.J."/>
            <person name="Kim Y."/>
            <person name="Won Y.J."/>
        </authorList>
    </citation>
    <scope>NUCLEOTIDE SEQUENCE [LARGE SCALE GENOMIC DNA]</scope>
    <source>
        <strain evidence="1">Wonlab-2016</strain>
    </source>
</reference>
<sequence length="111" mass="12459">MFLEATSDSKFVEEDALALWRALHVLLLLYHIEAHVKNLGLCHFDVSVAWSPSYDFEDEASAVACVCDKPPRERKQYEADNSPSRFSDVLHVLALGKCTREKPSYCVAASV</sequence>
<organism evidence="1 2">
    <name type="scientific">Batillaria attramentaria</name>
    <dbReference type="NCBI Taxonomy" id="370345"/>
    <lineage>
        <taxon>Eukaryota</taxon>
        <taxon>Metazoa</taxon>
        <taxon>Spiralia</taxon>
        <taxon>Lophotrochozoa</taxon>
        <taxon>Mollusca</taxon>
        <taxon>Gastropoda</taxon>
        <taxon>Caenogastropoda</taxon>
        <taxon>Sorbeoconcha</taxon>
        <taxon>Cerithioidea</taxon>
        <taxon>Batillariidae</taxon>
        <taxon>Batillaria</taxon>
    </lineage>
</organism>
<comment type="caution">
    <text evidence="1">The sequence shown here is derived from an EMBL/GenBank/DDBJ whole genome shotgun (WGS) entry which is preliminary data.</text>
</comment>
<name>A0ABD0K8D5_9CAEN</name>
<gene>
    <name evidence="1" type="ORF">BaRGS_00025485</name>
</gene>
<dbReference type="EMBL" id="JACVVK020000229">
    <property type="protein sequence ID" value="KAK7483318.1"/>
    <property type="molecule type" value="Genomic_DNA"/>
</dbReference>
<dbReference type="AlphaFoldDB" id="A0ABD0K8D5"/>
<proteinExistence type="predicted"/>
<evidence type="ECO:0000313" key="1">
    <source>
        <dbReference type="EMBL" id="KAK7483318.1"/>
    </source>
</evidence>
<keyword evidence="2" id="KW-1185">Reference proteome</keyword>
<evidence type="ECO:0000313" key="2">
    <source>
        <dbReference type="Proteomes" id="UP001519460"/>
    </source>
</evidence>
<accession>A0ABD0K8D5</accession>
<protein>
    <submittedName>
        <fullName evidence="1">Uncharacterized protein</fullName>
    </submittedName>
</protein>
<dbReference type="Proteomes" id="UP001519460">
    <property type="component" value="Unassembled WGS sequence"/>
</dbReference>